<protein>
    <recommendedName>
        <fullName evidence="3">Glycosyltransferase 2-like domain-containing protein</fullName>
    </recommendedName>
</protein>
<comment type="similarity">
    <text evidence="1">Belongs to the glycosyltransferase 2 family.</text>
</comment>
<gene>
    <name evidence="4" type="ORF">GS18_0213875</name>
</gene>
<dbReference type="CDD" id="cd00761">
    <property type="entry name" value="Glyco_tranf_GTA_type"/>
    <property type="match status" value="1"/>
</dbReference>
<dbReference type="Pfam" id="PF00535">
    <property type="entry name" value="Glycos_transf_2"/>
    <property type="match status" value="1"/>
</dbReference>
<accession>A0A084GXV1</accession>
<dbReference type="STRING" id="246786.GS18_0213875"/>
<dbReference type="PANTHER" id="PTHR22916">
    <property type="entry name" value="GLYCOSYLTRANSFERASE"/>
    <property type="match status" value="1"/>
</dbReference>
<evidence type="ECO:0000256" key="2">
    <source>
        <dbReference type="SAM" id="Phobius"/>
    </source>
</evidence>
<dbReference type="Gene3D" id="3.90.550.10">
    <property type="entry name" value="Spore Coat Polysaccharide Biosynthesis Protein SpsA, Chain A"/>
    <property type="match status" value="1"/>
</dbReference>
<evidence type="ECO:0000313" key="5">
    <source>
        <dbReference type="Proteomes" id="UP000028549"/>
    </source>
</evidence>
<keyword evidence="5" id="KW-1185">Reference proteome</keyword>
<evidence type="ECO:0000259" key="3">
    <source>
        <dbReference type="Pfam" id="PF00535"/>
    </source>
</evidence>
<dbReference type="SUPFAM" id="SSF53448">
    <property type="entry name" value="Nucleotide-diphospho-sugar transferases"/>
    <property type="match status" value="1"/>
</dbReference>
<reference evidence="4 5" key="1">
    <citation type="journal article" date="2005" name="Int. J. Syst. Evol. Microbiol.">
        <title>Bacillus cibi sp. nov., isolated from jeotgal, a traditional Korean fermented seafood.</title>
        <authorList>
            <person name="Yoon J.H."/>
            <person name="Lee C.H."/>
            <person name="Oh T.K."/>
        </authorList>
    </citation>
    <scope>NUCLEOTIDE SEQUENCE [LARGE SCALE GENOMIC DNA]</scope>
    <source>
        <strain evidence="4 5">DSM 16189</strain>
    </source>
</reference>
<dbReference type="InterPro" id="IPR029044">
    <property type="entry name" value="Nucleotide-diphossugar_trans"/>
</dbReference>
<keyword evidence="2" id="KW-0472">Membrane</keyword>
<evidence type="ECO:0000313" key="4">
    <source>
        <dbReference type="EMBL" id="KEZ52163.1"/>
    </source>
</evidence>
<dbReference type="Proteomes" id="UP000028549">
    <property type="component" value="Unassembled WGS sequence"/>
</dbReference>
<name>A0A084GXV1_METID</name>
<dbReference type="InterPro" id="IPR001173">
    <property type="entry name" value="Glyco_trans_2-like"/>
</dbReference>
<proteinExistence type="inferred from homology"/>
<sequence>MSKMISVIVPTLGNREAELKRLFKSFQEQTNKNFEVILVTQENHDCIDYLKTPELDLHHIKLNKKGLSYARNRALEQIKGSIVTFSDDDCWYPPDSMERVENAFTATCNDIIVFQIYDPISKKYYKEYKDSSNKKVFTRDIFRISSIEFFLKAESLKKAGVFFDEDFGLGTNYPSGEENVFIYDLFKSGLKIQYFPEVIVYHKKPETNSRLTEPQLKSKGPLFKRLFSTPIALILLFLFFLKKRRHINQPFNQLALAIREAFIYKKNGGKLH</sequence>
<keyword evidence="2" id="KW-0812">Transmembrane</keyword>
<feature type="domain" description="Glycosyltransferase 2-like" evidence="3">
    <location>
        <begin position="6"/>
        <end position="131"/>
    </location>
</feature>
<keyword evidence="2" id="KW-1133">Transmembrane helix</keyword>
<feature type="transmembrane region" description="Helical" evidence="2">
    <location>
        <begin position="222"/>
        <end position="241"/>
    </location>
</feature>
<dbReference type="AlphaFoldDB" id="A0A084GXV1"/>
<dbReference type="PANTHER" id="PTHR22916:SF3">
    <property type="entry name" value="UDP-GLCNAC:BETAGAL BETA-1,3-N-ACETYLGLUCOSAMINYLTRANSFERASE-LIKE PROTEIN 1"/>
    <property type="match status" value="1"/>
</dbReference>
<comment type="caution">
    <text evidence="4">The sequence shown here is derived from an EMBL/GenBank/DDBJ whole genome shotgun (WGS) entry which is preliminary data.</text>
</comment>
<dbReference type="EMBL" id="JNVC02000005">
    <property type="protein sequence ID" value="KEZ52163.1"/>
    <property type="molecule type" value="Genomic_DNA"/>
</dbReference>
<organism evidence="4 5">
    <name type="scientific">Metabacillus indicus</name>
    <name type="common">Bacillus indicus</name>
    <dbReference type="NCBI Taxonomy" id="246786"/>
    <lineage>
        <taxon>Bacteria</taxon>
        <taxon>Bacillati</taxon>
        <taxon>Bacillota</taxon>
        <taxon>Bacilli</taxon>
        <taxon>Bacillales</taxon>
        <taxon>Bacillaceae</taxon>
        <taxon>Metabacillus</taxon>
    </lineage>
</organism>
<evidence type="ECO:0000256" key="1">
    <source>
        <dbReference type="ARBA" id="ARBA00006739"/>
    </source>
</evidence>
<dbReference type="GO" id="GO:0016758">
    <property type="term" value="F:hexosyltransferase activity"/>
    <property type="evidence" value="ECO:0007669"/>
    <property type="project" value="UniProtKB-ARBA"/>
</dbReference>